<evidence type="ECO:0000313" key="4">
    <source>
        <dbReference type="EMBL" id="OAG00229.1"/>
    </source>
</evidence>
<dbReference type="PROSITE" id="PS51257">
    <property type="entry name" value="PROKAR_LIPOPROTEIN"/>
    <property type="match status" value="1"/>
</dbReference>
<dbReference type="EMBL" id="KV441560">
    <property type="protein sequence ID" value="OAG00229.1"/>
    <property type="molecule type" value="Genomic_DNA"/>
</dbReference>
<dbReference type="GeneID" id="28764011"/>
<dbReference type="InterPro" id="IPR037523">
    <property type="entry name" value="VOC_core"/>
</dbReference>
<evidence type="ECO:0000256" key="1">
    <source>
        <dbReference type="SAM" id="MobiDB-lite"/>
    </source>
</evidence>
<evidence type="ECO:0000259" key="3">
    <source>
        <dbReference type="PROSITE" id="PS51819"/>
    </source>
</evidence>
<dbReference type="Pfam" id="PF00903">
    <property type="entry name" value="Glyoxalase"/>
    <property type="match status" value="1"/>
</dbReference>
<gene>
    <name evidence="4" type="ORF">CC84DRAFT_1181011</name>
</gene>
<dbReference type="InterPro" id="IPR004360">
    <property type="entry name" value="Glyas_Fos-R_dOase_dom"/>
</dbReference>
<protein>
    <recommendedName>
        <fullName evidence="3">VOC domain-containing protein</fullName>
    </recommendedName>
</protein>
<sequence>MRISGVLSTLLLASALACNHENIARQEGNASLPFTFTPGDDPPADPATISYFVNHVGINVANLTRTSEWYSRIIGMRHIFTIDLEGGFSIMYMAHNQGGRNGTGFQTGAEMQRDKNNMAGMIEFQSYTGSGNSNSTGSETQRPQRPRAILSHFGLIVPNVEAAQARFESLGVRIIKRAGEIDLTGQTEESRLLGAAWGFADLSNEETQKDAMKAAPGLEVIGFRTFLIIADPDGNMLEVQPQSGAAI</sequence>
<dbReference type="PROSITE" id="PS51819">
    <property type="entry name" value="VOC"/>
    <property type="match status" value="1"/>
</dbReference>
<evidence type="ECO:0000313" key="5">
    <source>
        <dbReference type="Proteomes" id="UP000077069"/>
    </source>
</evidence>
<feature type="domain" description="VOC" evidence="3">
    <location>
        <begin position="52"/>
        <end position="242"/>
    </location>
</feature>
<feature type="compositionally biased region" description="Low complexity" evidence="1">
    <location>
        <begin position="128"/>
        <end position="138"/>
    </location>
</feature>
<dbReference type="InterPro" id="IPR029068">
    <property type="entry name" value="Glyas_Bleomycin-R_OHBP_Dase"/>
</dbReference>
<dbReference type="AlphaFoldDB" id="A0A177C006"/>
<organism evidence="4 5">
    <name type="scientific">Paraphaeosphaeria sporulosa</name>
    <dbReference type="NCBI Taxonomy" id="1460663"/>
    <lineage>
        <taxon>Eukaryota</taxon>
        <taxon>Fungi</taxon>
        <taxon>Dikarya</taxon>
        <taxon>Ascomycota</taxon>
        <taxon>Pezizomycotina</taxon>
        <taxon>Dothideomycetes</taxon>
        <taxon>Pleosporomycetidae</taxon>
        <taxon>Pleosporales</taxon>
        <taxon>Massarineae</taxon>
        <taxon>Didymosphaeriaceae</taxon>
        <taxon>Paraphaeosphaeria</taxon>
    </lineage>
</organism>
<reference evidence="4 5" key="1">
    <citation type="submission" date="2016-05" db="EMBL/GenBank/DDBJ databases">
        <title>Comparative analysis of secretome profiles of manganese(II)-oxidizing ascomycete fungi.</title>
        <authorList>
            <consortium name="DOE Joint Genome Institute"/>
            <person name="Zeiner C.A."/>
            <person name="Purvine S.O."/>
            <person name="Zink E.M."/>
            <person name="Wu S."/>
            <person name="Pasa-Tolic L."/>
            <person name="Chaput D.L."/>
            <person name="Haridas S."/>
            <person name="Grigoriev I.V."/>
            <person name="Santelli C.M."/>
            <person name="Hansel C.M."/>
        </authorList>
    </citation>
    <scope>NUCLEOTIDE SEQUENCE [LARGE SCALE GENOMIC DNA]</scope>
    <source>
        <strain evidence="4 5">AP3s5-JAC2a</strain>
    </source>
</reference>
<proteinExistence type="predicted"/>
<feature type="chain" id="PRO_5008057599" description="VOC domain-containing protein" evidence="2">
    <location>
        <begin position="18"/>
        <end position="247"/>
    </location>
</feature>
<dbReference type="RefSeq" id="XP_018030594.1">
    <property type="nucleotide sequence ID" value="XM_018180525.1"/>
</dbReference>
<keyword evidence="2" id="KW-0732">Signal</keyword>
<name>A0A177C006_9PLEO</name>
<keyword evidence="5" id="KW-1185">Reference proteome</keyword>
<evidence type="ECO:0000256" key="2">
    <source>
        <dbReference type="SAM" id="SignalP"/>
    </source>
</evidence>
<feature type="signal peptide" evidence="2">
    <location>
        <begin position="1"/>
        <end position="17"/>
    </location>
</feature>
<dbReference type="Gene3D" id="3.10.180.10">
    <property type="entry name" value="2,3-Dihydroxybiphenyl 1,2-Dioxygenase, domain 1"/>
    <property type="match status" value="1"/>
</dbReference>
<dbReference type="Proteomes" id="UP000077069">
    <property type="component" value="Unassembled WGS sequence"/>
</dbReference>
<dbReference type="OrthoDB" id="16820at2759"/>
<dbReference type="SUPFAM" id="SSF54593">
    <property type="entry name" value="Glyoxalase/Bleomycin resistance protein/Dihydroxybiphenyl dioxygenase"/>
    <property type="match status" value="1"/>
</dbReference>
<dbReference type="STRING" id="1460663.A0A177C006"/>
<feature type="region of interest" description="Disordered" evidence="1">
    <location>
        <begin position="125"/>
        <end position="144"/>
    </location>
</feature>
<accession>A0A177C006</accession>
<dbReference type="InParanoid" id="A0A177C006"/>